<evidence type="ECO:0000256" key="5">
    <source>
        <dbReference type="ARBA" id="ARBA00022737"/>
    </source>
</evidence>
<reference evidence="9 10" key="1">
    <citation type="submission" date="2024-01" db="EMBL/GenBank/DDBJ databases">
        <title>A draft genome for a cacao thread blight-causing isolate of Paramarasmius palmivorus.</title>
        <authorList>
            <person name="Baruah I.K."/>
            <person name="Bukari Y."/>
            <person name="Amoako-Attah I."/>
            <person name="Meinhardt L.W."/>
            <person name="Bailey B.A."/>
            <person name="Cohen S.P."/>
        </authorList>
    </citation>
    <scope>NUCLEOTIDE SEQUENCE [LARGE SCALE GENOMIC DNA]</scope>
    <source>
        <strain evidence="9 10">GH-12</strain>
    </source>
</reference>
<dbReference type="SUPFAM" id="SSF48452">
    <property type="entry name" value="TPR-like"/>
    <property type="match status" value="1"/>
</dbReference>
<evidence type="ECO:0000256" key="6">
    <source>
        <dbReference type="ARBA" id="ARBA00023187"/>
    </source>
</evidence>
<dbReference type="GO" id="GO:0071011">
    <property type="term" value="C:precatalytic spliceosome"/>
    <property type="evidence" value="ECO:0007669"/>
    <property type="project" value="TreeGrafter"/>
</dbReference>
<dbReference type="InterPro" id="IPR045075">
    <property type="entry name" value="Syf1-like"/>
</dbReference>
<sequence length="200" mass="23532">MPVGFPSLSTRRLPPISCSLLISGSRDKKSYFTRHSRGSKAEEYRGRSLKKESGAAQAACEQWLQYANWEASQNEFGRSRWVCERALDVDPRNIQLWLGYAELELEFWNVQNARNLLDKAVTLLPRVDQLWYRYVYVEELLENAPGARQVFERWMQWEPDDKAWEAYIKMEERYGEMDRASAIYERWATIRPEPRVASAV</sequence>
<dbReference type="EMBL" id="JAYKXP010000314">
    <property type="protein sequence ID" value="KAK7015563.1"/>
    <property type="molecule type" value="Genomic_DNA"/>
</dbReference>
<keyword evidence="3" id="KW-0507">mRNA processing</keyword>
<evidence type="ECO:0000256" key="3">
    <source>
        <dbReference type="ARBA" id="ARBA00022664"/>
    </source>
</evidence>
<accession>A0AAW0ATY1</accession>
<feature type="domain" description="Pre-mRNA-splicing factor Syf1-like N-terminal HAT-repeats" evidence="8">
    <location>
        <begin position="58"/>
        <end position="193"/>
    </location>
</feature>
<evidence type="ECO:0000256" key="2">
    <source>
        <dbReference type="ARBA" id="ARBA00008644"/>
    </source>
</evidence>
<name>A0AAW0ATY1_9AGAR</name>
<protein>
    <submittedName>
        <fullName evidence="9">NineTeen Complex (NTC) component</fullName>
    </submittedName>
</protein>
<evidence type="ECO:0000313" key="9">
    <source>
        <dbReference type="EMBL" id="KAK7015563.1"/>
    </source>
</evidence>
<dbReference type="GO" id="GO:0071007">
    <property type="term" value="C:U2-type catalytic step 2 spliceosome"/>
    <property type="evidence" value="ECO:0007669"/>
    <property type="project" value="TreeGrafter"/>
</dbReference>
<dbReference type="Pfam" id="PF23233">
    <property type="entry name" value="HAT_Syf1_CNRKL1_N"/>
    <property type="match status" value="1"/>
</dbReference>
<dbReference type="GO" id="GO:0000974">
    <property type="term" value="C:Prp19 complex"/>
    <property type="evidence" value="ECO:0007669"/>
    <property type="project" value="TreeGrafter"/>
</dbReference>
<dbReference type="InterPro" id="IPR055433">
    <property type="entry name" value="HAT_Syf1-like_N"/>
</dbReference>
<dbReference type="PANTHER" id="PTHR11246:SF3">
    <property type="entry name" value="CROOKED NECK-LIKE PROTEIN 1"/>
    <property type="match status" value="1"/>
</dbReference>
<keyword evidence="10" id="KW-1185">Reference proteome</keyword>
<proteinExistence type="inferred from homology"/>
<dbReference type="SMART" id="SM00386">
    <property type="entry name" value="HAT"/>
    <property type="match status" value="3"/>
</dbReference>
<evidence type="ECO:0000259" key="8">
    <source>
        <dbReference type="Pfam" id="PF23233"/>
    </source>
</evidence>
<dbReference type="Proteomes" id="UP001383192">
    <property type="component" value="Unassembled WGS sequence"/>
</dbReference>
<evidence type="ECO:0000313" key="10">
    <source>
        <dbReference type="Proteomes" id="UP001383192"/>
    </source>
</evidence>
<dbReference type="Gene3D" id="1.25.40.10">
    <property type="entry name" value="Tetratricopeptide repeat domain"/>
    <property type="match status" value="1"/>
</dbReference>
<comment type="similarity">
    <text evidence="2">Belongs to the crooked-neck family.</text>
</comment>
<dbReference type="InterPro" id="IPR003107">
    <property type="entry name" value="HAT"/>
</dbReference>
<keyword evidence="4" id="KW-0747">Spliceosome</keyword>
<comment type="caution">
    <text evidence="9">The sequence shown here is derived from an EMBL/GenBank/DDBJ whole genome shotgun (WGS) entry which is preliminary data.</text>
</comment>
<evidence type="ECO:0000256" key="1">
    <source>
        <dbReference type="ARBA" id="ARBA00004123"/>
    </source>
</evidence>
<keyword evidence="5" id="KW-0677">Repeat</keyword>
<dbReference type="PANTHER" id="PTHR11246">
    <property type="entry name" value="PRE-MRNA SPLICING FACTOR"/>
    <property type="match status" value="1"/>
</dbReference>
<evidence type="ECO:0000256" key="7">
    <source>
        <dbReference type="ARBA" id="ARBA00023242"/>
    </source>
</evidence>
<keyword evidence="6" id="KW-0508">mRNA splicing</keyword>
<dbReference type="AlphaFoldDB" id="A0AAW0ATY1"/>
<dbReference type="InterPro" id="IPR011990">
    <property type="entry name" value="TPR-like_helical_dom_sf"/>
</dbReference>
<keyword evidence="7" id="KW-0539">Nucleus</keyword>
<organism evidence="9 10">
    <name type="scientific">Paramarasmius palmivorus</name>
    <dbReference type="NCBI Taxonomy" id="297713"/>
    <lineage>
        <taxon>Eukaryota</taxon>
        <taxon>Fungi</taxon>
        <taxon>Dikarya</taxon>
        <taxon>Basidiomycota</taxon>
        <taxon>Agaricomycotina</taxon>
        <taxon>Agaricomycetes</taxon>
        <taxon>Agaricomycetidae</taxon>
        <taxon>Agaricales</taxon>
        <taxon>Marasmiineae</taxon>
        <taxon>Marasmiaceae</taxon>
        <taxon>Paramarasmius</taxon>
    </lineage>
</organism>
<evidence type="ECO:0000256" key="4">
    <source>
        <dbReference type="ARBA" id="ARBA00022728"/>
    </source>
</evidence>
<dbReference type="GO" id="GO:0071014">
    <property type="term" value="C:post-mRNA release spliceosomal complex"/>
    <property type="evidence" value="ECO:0007669"/>
    <property type="project" value="TreeGrafter"/>
</dbReference>
<comment type="subcellular location">
    <subcellularLocation>
        <location evidence="1">Nucleus</location>
    </subcellularLocation>
</comment>
<gene>
    <name evidence="9" type="primary">CLF1_2</name>
    <name evidence="9" type="ORF">VNI00_019075</name>
</gene>
<dbReference type="GO" id="GO:0000245">
    <property type="term" value="P:spliceosomal complex assembly"/>
    <property type="evidence" value="ECO:0007669"/>
    <property type="project" value="TreeGrafter"/>
</dbReference>